<proteinExistence type="predicted"/>
<reference evidence="2 3" key="1">
    <citation type="submission" date="2014-04" db="EMBL/GenBank/DDBJ databases">
        <title>Draft genome sequence of Hydrogenovibrio marinus MH-110, a model organism for aerobic H2 metabolism.</title>
        <authorList>
            <person name="Cha H.J."/>
            <person name="Jo B.H."/>
            <person name="Hwang B.H."/>
        </authorList>
    </citation>
    <scope>NUCLEOTIDE SEQUENCE [LARGE SCALE GENOMIC DNA]</scope>
    <source>
        <strain evidence="2 3">MH-110</strain>
    </source>
</reference>
<accession>A0A067A0C3</accession>
<feature type="signal peptide" evidence="1">
    <location>
        <begin position="1"/>
        <end position="23"/>
    </location>
</feature>
<evidence type="ECO:0000313" key="2">
    <source>
        <dbReference type="EMBL" id="KDN96061.1"/>
    </source>
</evidence>
<keyword evidence="3" id="KW-1185">Reference proteome</keyword>
<dbReference type="RefSeq" id="WP_029911399.1">
    <property type="nucleotide sequence ID" value="NZ_AP020335.1"/>
</dbReference>
<dbReference type="EMBL" id="JMIU01000001">
    <property type="protein sequence ID" value="KDN96061.1"/>
    <property type="molecule type" value="Genomic_DNA"/>
</dbReference>
<comment type="caution">
    <text evidence="2">The sequence shown here is derived from an EMBL/GenBank/DDBJ whole genome shotgun (WGS) entry which is preliminary data.</text>
</comment>
<dbReference type="Proteomes" id="UP000027341">
    <property type="component" value="Unassembled WGS sequence"/>
</dbReference>
<feature type="chain" id="PRO_5001632605" description="Periplasmic heavy metal sensor" evidence="1">
    <location>
        <begin position="24"/>
        <end position="179"/>
    </location>
</feature>
<evidence type="ECO:0000313" key="3">
    <source>
        <dbReference type="Proteomes" id="UP000027341"/>
    </source>
</evidence>
<dbReference type="AlphaFoldDB" id="A0A067A0C3"/>
<evidence type="ECO:0008006" key="4">
    <source>
        <dbReference type="Google" id="ProtNLM"/>
    </source>
</evidence>
<name>A0A067A0C3_HYDMR</name>
<evidence type="ECO:0000256" key="1">
    <source>
        <dbReference type="SAM" id="SignalP"/>
    </source>
</evidence>
<organism evidence="2 3">
    <name type="scientific">Hydrogenovibrio marinus</name>
    <dbReference type="NCBI Taxonomy" id="28885"/>
    <lineage>
        <taxon>Bacteria</taxon>
        <taxon>Pseudomonadati</taxon>
        <taxon>Pseudomonadota</taxon>
        <taxon>Gammaproteobacteria</taxon>
        <taxon>Thiotrichales</taxon>
        <taxon>Piscirickettsiaceae</taxon>
        <taxon>Hydrogenovibrio</taxon>
    </lineage>
</organism>
<sequence>MKRFLKLVLFVFATSAFTLSAQAAEPAPAPAKAMEKPMKKPNGKGFYHELLHANFMPNLMPKLLRSYTHGNPLKLTKEQYEKLAKYHKEHFPNVKAMIKNVMHLEAEARNMALAGKDDKDIIKVGEQSLKVRSDIMHAKLKCRAFVRSVLTPEQFTMLADNFHHPKKMMPKPAPAAKAS</sequence>
<dbReference type="Gene3D" id="1.20.120.1490">
    <property type="match status" value="1"/>
</dbReference>
<keyword evidence="1" id="KW-0732">Signal</keyword>
<gene>
    <name evidence="2" type="ORF">EI16_07165</name>
</gene>
<protein>
    <recommendedName>
        <fullName evidence="4">Periplasmic heavy metal sensor</fullName>
    </recommendedName>
</protein>